<accession>A0ABW5D292</accession>
<protein>
    <submittedName>
        <fullName evidence="2">DUF4864 domain-containing protein</fullName>
    </submittedName>
</protein>
<dbReference type="Proteomes" id="UP001597374">
    <property type="component" value="Unassembled WGS sequence"/>
</dbReference>
<name>A0ABW5D292_9BACT</name>
<comment type="caution">
    <text evidence="2">The sequence shown here is derived from an EMBL/GenBank/DDBJ whole genome shotgun (WGS) entry which is preliminary data.</text>
</comment>
<gene>
    <name evidence="2" type="ORF">ACFSKP_19800</name>
</gene>
<reference evidence="3" key="1">
    <citation type="journal article" date="2019" name="Int. J. Syst. Evol. Microbiol.">
        <title>The Global Catalogue of Microorganisms (GCM) 10K type strain sequencing project: providing services to taxonomists for standard genome sequencing and annotation.</title>
        <authorList>
            <consortium name="The Broad Institute Genomics Platform"/>
            <consortium name="The Broad Institute Genome Sequencing Center for Infectious Disease"/>
            <person name="Wu L."/>
            <person name="Ma J."/>
        </authorList>
    </citation>
    <scope>NUCLEOTIDE SEQUENCE [LARGE SCALE GENOMIC DNA]</scope>
    <source>
        <strain evidence="3">CGMCC 4.1782</strain>
    </source>
</reference>
<keyword evidence="3" id="KW-1185">Reference proteome</keyword>
<organism evidence="2 3">
    <name type="scientific">Pontibacter ruber</name>
    <dbReference type="NCBI Taxonomy" id="1343895"/>
    <lineage>
        <taxon>Bacteria</taxon>
        <taxon>Pseudomonadati</taxon>
        <taxon>Bacteroidota</taxon>
        <taxon>Cytophagia</taxon>
        <taxon>Cytophagales</taxon>
        <taxon>Hymenobacteraceae</taxon>
        <taxon>Pontibacter</taxon>
    </lineage>
</organism>
<feature type="transmembrane region" description="Helical" evidence="1">
    <location>
        <begin position="7"/>
        <end position="27"/>
    </location>
</feature>
<dbReference type="PANTHER" id="PTHR35716">
    <property type="entry name" value="OS05G0574700 PROTEIN-RELATED"/>
    <property type="match status" value="1"/>
</dbReference>
<proteinExistence type="predicted"/>
<evidence type="ECO:0000256" key="1">
    <source>
        <dbReference type="SAM" id="Phobius"/>
    </source>
</evidence>
<evidence type="ECO:0000313" key="3">
    <source>
        <dbReference type="Proteomes" id="UP001597374"/>
    </source>
</evidence>
<evidence type="ECO:0000313" key="2">
    <source>
        <dbReference type="EMBL" id="MFD2248521.1"/>
    </source>
</evidence>
<sequence>MRGYERLYDKLLLMVGVVLLVLLWVQFPAQPTQDMQVKAVYATSETGAEALSKSSFLRPSKALSPRQVIRIQLRALQQNDHSDSGVITVFNFSSPTNRVTLGPINHFRLLVRDPAYSPMLNFKSYKTGKLIITENSAYQLVVVKGQDDTESAYLFILGRQQKGPYKGCWMTEGVARMDAQRESSLI</sequence>
<dbReference type="EMBL" id="JBHUIM010000004">
    <property type="protein sequence ID" value="MFD2248521.1"/>
    <property type="molecule type" value="Genomic_DNA"/>
</dbReference>
<keyword evidence="1" id="KW-0472">Membrane</keyword>
<keyword evidence="1" id="KW-1133">Transmembrane helix</keyword>
<dbReference type="RefSeq" id="WP_250432047.1">
    <property type="nucleotide sequence ID" value="NZ_JALPRR010000005.1"/>
</dbReference>
<dbReference type="InterPro" id="IPR032347">
    <property type="entry name" value="DUF4864"/>
</dbReference>
<dbReference type="Pfam" id="PF16156">
    <property type="entry name" value="DUF4864"/>
    <property type="match status" value="1"/>
</dbReference>
<keyword evidence="1" id="KW-0812">Transmembrane</keyword>